<keyword evidence="4" id="KW-0472">Membrane</keyword>
<dbReference type="PANTHER" id="PTHR44943:SF8">
    <property type="entry name" value="TPR REPEAT-CONTAINING PROTEIN MJ0263"/>
    <property type="match status" value="1"/>
</dbReference>
<dbReference type="PANTHER" id="PTHR44943">
    <property type="entry name" value="CELLULOSE SYNTHASE OPERON PROTEIN C"/>
    <property type="match status" value="1"/>
</dbReference>
<dbReference type="PROSITE" id="PS50293">
    <property type="entry name" value="TPR_REGION"/>
    <property type="match status" value="2"/>
</dbReference>
<dbReference type="AlphaFoldDB" id="A0A1T4XJN9"/>
<keyword evidence="1" id="KW-0677">Repeat</keyword>
<feature type="repeat" description="TPR" evidence="3">
    <location>
        <begin position="115"/>
        <end position="148"/>
    </location>
</feature>
<dbReference type="OrthoDB" id="5338908at2"/>
<dbReference type="RefSeq" id="WP_078717719.1">
    <property type="nucleotide sequence ID" value="NZ_FUYC01000011.1"/>
</dbReference>
<dbReference type="Gene3D" id="1.25.40.10">
    <property type="entry name" value="Tetratricopeptide repeat domain"/>
    <property type="match status" value="1"/>
</dbReference>
<keyword evidence="6" id="KW-1185">Reference proteome</keyword>
<dbReference type="PROSITE" id="PS50005">
    <property type="entry name" value="TPR"/>
    <property type="match status" value="2"/>
</dbReference>
<name>A0A1T4XJN9_9BACT</name>
<keyword evidence="2 3" id="KW-0802">TPR repeat</keyword>
<dbReference type="EMBL" id="FUYC01000011">
    <property type="protein sequence ID" value="SKA89696.1"/>
    <property type="molecule type" value="Genomic_DNA"/>
</dbReference>
<evidence type="ECO:0000256" key="3">
    <source>
        <dbReference type="PROSITE-ProRule" id="PRU00339"/>
    </source>
</evidence>
<protein>
    <submittedName>
        <fullName evidence="5">Tetratricopeptide repeat-containing protein</fullName>
    </submittedName>
</protein>
<dbReference type="InterPro" id="IPR051685">
    <property type="entry name" value="Ycf3/AcsC/BcsC/TPR_MFPF"/>
</dbReference>
<organism evidence="5 6">
    <name type="scientific">Paucidesulfovibrio gracilis DSM 16080</name>
    <dbReference type="NCBI Taxonomy" id="1121449"/>
    <lineage>
        <taxon>Bacteria</taxon>
        <taxon>Pseudomonadati</taxon>
        <taxon>Thermodesulfobacteriota</taxon>
        <taxon>Desulfovibrionia</taxon>
        <taxon>Desulfovibrionales</taxon>
        <taxon>Desulfovibrionaceae</taxon>
        <taxon>Paucidesulfovibrio</taxon>
    </lineage>
</organism>
<evidence type="ECO:0000256" key="1">
    <source>
        <dbReference type="ARBA" id="ARBA00022737"/>
    </source>
</evidence>
<dbReference type="Proteomes" id="UP000190027">
    <property type="component" value="Unassembled WGS sequence"/>
</dbReference>
<evidence type="ECO:0000256" key="4">
    <source>
        <dbReference type="SAM" id="Phobius"/>
    </source>
</evidence>
<accession>A0A1T4XJN9</accession>
<dbReference type="SUPFAM" id="SSF48452">
    <property type="entry name" value="TPR-like"/>
    <property type="match status" value="1"/>
</dbReference>
<dbReference type="Pfam" id="PF13432">
    <property type="entry name" value="TPR_16"/>
    <property type="match status" value="1"/>
</dbReference>
<dbReference type="InterPro" id="IPR011990">
    <property type="entry name" value="TPR-like_helical_dom_sf"/>
</dbReference>
<gene>
    <name evidence="5" type="ORF">SAMN02745704_02168</name>
</gene>
<feature type="transmembrane region" description="Helical" evidence="4">
    <location>
        <begin position="20"/>
        <end position="40"/>
    </location>
</feature>
<proteinExistence type="predicted"/>
<dbReference type="STRING" id="1121449.SAMN02745704_02168"/>
<evidence type="ECO:0000256" key="2">
    <source>
        <dbReference type="ARBA" id="ARBA00022803"/>
    </source>
</evidence>
<dbReference type="SMART" id="SM00028">
    <property type="entry name" value="TPR"/>
    <property type="match status" value="3"/>
</dbReference>
<feature type="repeat" description="TPR" evidence="3">
    <location>
        <begin position="81"/>
        <end position="114"/>
    </location>
</feature>
<evidence type="ECO:0000313" key="5">
    <source>
        <dbReference type="EMBL" id="SKA89696.1"/>
    </source>
</evidence>
<evidence type="ECO:0000313" key="6">
    <source>
        <dbReference type="Proteomes" id="UP000190027"/>
    </source>
</evidence>
<reference evidence="5 6" key="1">
    <citation type="submission" date="2017-02" db="EMBL/GenBank/DDBJ databases">
        <authorList>
            <person name="Peterson S.W."/>
        </authorList>
    </citation>
    <scope>NUCLEOTIDE SEQUENCE [LARGE SCALE GENOMIC DNA]</scope>
    <source>
        <strain evidence="5 6">DSM 16080</strain>
    </source>
</reference>
<keyword evidence="4" id="KW-1133">Transmembrane helix</keyword>
<keyword evidence="4" id="KW-0812">Transmembrane</keyword>
<sequence>MNKHTKVKVDPVVRRNTAVLLAVATFLGGLFLGFNISFFLNAERQTTHPVPAMEHAAQAPAAVGPDLQQLEKQAQANDQEPHAWFDLGNAYYDTGQAAKAIEAYQRGLALAPDHADVWTDLGVMYRQTQQPEKAVQSFDRAIQEQPGHQTALFNKGIVLFFDLDDRDGAVAAWESLLRINPQAQTPDGKPLRDLVERIKAGEAM</sequence>
<dbReference type="InterPro" id="IPR019734">
    <property type="entry name" value="TPR_rpt"/>
</dbReference>